<evidence type="ECO:0000259" key="3">
    <source>
        <dbReference type="Pfam" id="PF09394"/>
    </source>
</evidence>
<dbReference type="SUPFAM" id="SSF141066">
    <property type="entry name" value="ICP-like"/>
    <property type="match status" value="1"/>
</dbReference>
<dbReference type="RefSeq" id="WP_252585670.1">
    <property type="nucleotide sequence ID" value="NZ_JAMWYS010000003.1"/>
</dbReference>
<dbReference type="GO" id="GO:0004869">
    <property type="term" value="F:cysteine-type endopeptidase inhibitor activity"/>
    <property type="evidence" value="ECO:0007669"/>
    <property type="project" value="UniProtKB-KW"/>
</dbReference>
<name>A0A9X2F302_9SPHI</name>
<dbReference type="Gene3D" id="2.60.40.2020">
    <property type="match status" value="1"/>
</dbReference>
<gene>
    <name evidence="4" type="ORF">NF867_00990</name>
</gene>
<organism evidence="4 5">
    <name type="scientific">Solitalea agri</name>
    <dbReference type="NCBI Taxonomy" id="2953739"/>
    <lineage>
        <taxon>Bacteria</taxon>
        <taxon>Pseudomonadati</taxon>
        <taxon>Bacteroidota</taxon>
        <taxon>Sphingobacteriia</taxon>
        <taxon>Sphingobacteriales</taxon>
        <taxon>Sphingobacteriaceae</taxon>
        <taxon>Solitalea</taxon>
    </lineage>
</organism>
<dbReference type="Proteomes" id="UP001155182">
    <property type="component" value="Unassembled WGS sequence"/>
</dbReference>
<dbReference type="InterPro" id="IPR018990">
    <property type="entry name" value="Prot_inh_I42_chagasin"/>
</dbReference>
<evidence type="ECO:0000256" key="2">
    <source>
        <dbReference type="ARBA" id="ARBA00022704"/>
    </source>
</evidence>
<dbReference type="EMBL" id="JAMWYS010000003">
    <property type="protein sequence ID" value="MCO4291436.1"/>
    <property type="molecule type" value="Genomic_DNA"/>
</dbReference>
<evidence type="ECO:0000313" key="4">
    <source>
        <dbReference type="EMBL" id="MCO4291436.1"/>
    </source>
</evidence>
<sequence length="102" mass="11470">METKVVKLNDSVFIALPGKGTSGLVWQYKIDIEGIIEVEKIDYEGDVHAIDKNIPVGSSIPEVFKVVGKKKGLAKIHFEQRRPWEQSSNPVDTVEYEITVED</sequence>
<dbReference type="AlphaFoldDB" id="A0A9X2F302"/>
<dbReference type="Pfam" id="PF09394">
    <property type="entry name" value="Inhibitor_I42"/>
    <property type="match status" value="1"/>
</dbReference>
<accession>A0A9X2F302</accession>
<keyword evidence="1" id="KW-0646">Protease inhibitor</keyword>
<proteinExistence type="predicted"/>
<keyword evidence="2" id="KW-0789">Thiol protease inhibitor</keyword>
<feature type="domain" description="Proteinase inhibitor I42 chagasin" evidence="3">
    <location>
        <begin position="6"/>
        <end position="98"/>
    </location>
</feature>
<evidence type="ECO:0000313" key="5">
    <source>
        <dbReference type="Proteomes" id="UP001155182"/>
    </source>
</evidence>
<reference evidence="4" key="1">
    <citation type="submission" date="2022-06" db="EMBL/GenBank/DDBJ databases">
        <title>Solitalea sp. MAHUQ-68 isolated from rhizospheric soil.</title>
        <authorList>
            <person name="Huq M.A."/>
        </authorList>
    </citation>
    <scope>NUCLEOTIDE SEQUENCE</scope>
    <source>
        <strain evidence="4">MAHUQ-68</strain>
    </source>
</reference>
<protein>
    <submittedName>
        <fullName evidence="4">Protease inhibitor I42 family protein</fullName>
    </submittedName>
</protein>
<comment type="caution">
    <text evidence="4">The sequence shown here is derived from an EMBL/GenBank/DDBJ whole genome shotgun (WGS) entry which is preliminary data.</text>
</comment>
<dbReference type="InterPro" id="IPR036331">
    <property type="entry name" value="Chagasin-like_sf"/>
</dbReference>
<evidence type="ECO:0000256" key="1">
    <source>
        <dbReference type="ARBA" id="ARBA00022690"/>
    </source>
</evidence>
<keyword evidence="5" id="KW-1185">Reference proteome</keyword>